<protein>
    <submittedName>
        <fullName evidence="1">(northern house mosquito) hypothetical protein</fullName>
    </submittedName>
</protein>
<name>A0A8D8IZE2_CULPI</name>
<sequence length="138" mass="15830">MKMVTRREITPSWPENPSPLPPWRENTDCFRSDGSARLVLTPFPSRFRTSSFSMPSIGWGQDHPQLSHAVAFVARSVLVTPARFRPGLLGPLCFCSGWCRWCFIATGATNRSWTVCCGRWTFGTFRCTKTRRKMRVRK</sequence>
<organism evidence="1">
    <name type="scientific">Culex pipiens</name>
    <name type="common">House mosquito</name>
    <dbReference type="NCBI Taxonomy" id="7175"/>
    <lineage>
        <taxon>Eukaryota</taxon>
        <taxon>Metazoa</taxon>
        <taxon>Ecdysozoa</taxon>
        <taxon>Arthropoda</taxon>
        <taxon>Hexapoda</taxon>
        <taxon>Insecta</taxon>
        <taxon>Pterygota</taxon>
        <taxon>Neoptera</taxon>
        <taxon>Endopterygota</taxon>
        <taxon>Diptera</taxon>
        <taxon>Nematocera</taxon>
        <taxon>Culicoidea</taxon>
        <taxon>Culicidae</taxon>
        <taxon>Culicinae</taxon>
        <taxon>Culicini</taxon>
        <taxon>Culex</taxon>
        <taxon>Culex</taxon>
    </lineage>
</organism>
<dbReference type="EMBL" id="HBUE01270525">
    <property type="protein sequence ID" value="CAG6563684.1"/>
    <property type="molecule type" value="Transcribed_RNA"/>
</dbReference>
<reference evidence="1" key="1">
    <citation type="submission" date="2021-05" db="EMBL/GenBank/DDBJ databases">
        <authorList>
            <person name="Alioto T."/>
            <person name="Alioto T."/>
            <person name="Gomez Garrido J."/>
        </authorList>
    </citation>
    <scope>NUCLEOTIDE SEQUENCE</scope>
</reference>
<proteinExistence type="predicted"/>
<accession>A0A8D8IZE2</accession>
<dbReference type="EMBL" id="HBUE01165239">
    <property type="protein sequence ID" value="CAG6512231.1"/>
    <property type="molecule type" value="Transcribed_RNA"/>
</dbReference>
<dbReference type="AlphaFoldDB" id="A0A8D8IZE2"/>
<evidence type="ECO:0000313" key="1">
    <source>
        <dbReference type="EMBL" id="CAG6563684.1"/>
    </source>
</evidence>